<gene>
    <name evidence="1" type="ORF">NM208_g4868</name>
</gene>
<evidence type="ECO:0000313" key="2">
    <source>
        <dbReference type="Proteomes" id="UP001148629"/>
    </source>
</evidence>
<reference evidence="1" key="1">
    <citation type="submission" date="2022-08" db="EMBL/GenBank/DDBJ databases">
        <title>Genome Sequence of Fusarium decemcellulare.</title>
        <authorList>
            <person name="Buettner E."/>
        </authorList>
    </citation>
    <scope>NUCLEOTIDE SEQUENCE</scope>
    <source>
        <strain evidence="1">Babe19</strain>
    </source>
</reference>
<organism evidence="1 2">
    <name type="scientific">Fusarium decemcellulare</name>
    <dbReference type="NCBI Taxonomy" id="57161"/>
    <lineage>
        <taxon>Eukaryota</taxon>
        <taxon>Fungi</taxon>
        <taxon>Dikarya</taxon>
        <taxon>Ascomycota</taxon>
        <taxon>Pezizomycotina</taxon>
        <taxon>Sordariomycetes</taxon>
        <taxon>Hypocreomycetidae</taxon>
        <taxon>Hypocreales</taxon>
        <taxon>Nectriaceae</taxon>
        <taxon>Fusarium</taxon>
        <taxon>Fusarium decemcellulare species complex</taxon>
    </lineage>
</organism>
<comment type="caution">
    <text evidence="1">The sequence shown here is derived from an EMBL/GenBank/DDBJ whole genome shotgun (WGS) entry which is preliminary data.</text>
</comment>
<sequence length="1314" mass="147006">MVIKLTSDGLTGLCSEEKSLLLDTVDSLRSHGISHYISLPQIIVCGDQSSGKSSVLEAISGVSFPVRSNVCTRFPTELVLRKTDETAVHVSIVPHHSRSKSEKATLRGFQEKLETFDELPDLIERAKAAMGITTLGKAFSNDLLRIEVSGPDRPHLTIVDLPGLIHSETKTQSKDDVKMIKQVVQGYMKESRSVILAVVSAKNDYANQVVLKLAQKADPEGIRTLGVITKPDTLHPGSESERDYIGLANNKDVEFRLGWHVLRNRDSEKDSWDPDERNSQEKDFFSKGSWASLNSSDWGIDLLRSRLSKLLLRQISMELPNLISEIETKSVLRQGQLDKLGQPRATVDQQRTYLIRIGQSFQGIVKAAVEGNYTDSFFGDATSTTGYEKRVRAVIQNRAIDFADNLGRKGKYLHIYDKEEGNSSVGPSLPKDEYLDKIEVLIRRSRGRELPGMFNPMIVADLFREQSSPWGAIARAYVKGVWEAARDFLRRVVKHVADSTTVSALLEFVIMPKLDQILKGLNEKAKVLLNQHQEGHPITYNHYFTDTLQKIRMERQKSEISRKLCTYFQVDSLSMRSGLNINLKALVDHLAGSVESDMNKFAALEVLDFLEAYYKVAMKRFIDDVAVEVIEAGLVAELGKIIDPVSVSIMSTDELNKIAGETEASRAFRKDLQTELTVLKDGMNICKQFARFGLVELDEKDGVGGKVPYDLDESDSIPSAAEEYESDLDERPDAEDAPPTAPGLAETPLEFDVPCSSVDDLIKKFSVDGKELADDEVPKAPAYDEVPAPPYNRALSKKEKKKKSFPSKANFVVHWLSKGKHYALSYTGFVPEETIANIYCSDMNCVSHFQSCTIAFSSPSSSASGLTRLIMVKLTELPFDILHGICWELSPFRNHGTVPPLIDWKRDVFSKPLSPLVHLCRSCSTLRHVAQPVIYRFPYTSDSKLASLVGTLATRKDLALQVRCLMIGTPVCEGRDPREHQDISSEDLELFNSMIEMHSKPTTGDPIRISPNWSQRRENGSRDKQDIGLFRQQPECALVALLLTQVPNILGLLIHSKVHSFPFCQLGSLPRLAELHVLLPNCRHSLEGIQNVLAAAPALEKLDTDLGYLASHKVFHCNLTTINLGCYVLTARAFKSLLHASKRLERLSYVRSPTSGFRQATLPEVLDAILLRADTLRSLVLWFNQDDGRQSIDVSMMEKLKDMKSLENLRIFLDGVYHPADLRLDNILPPSIRSFNNDYPRLCSSNQERASAVMALAKSVPGKFPNLKEVIFHIWEEESGEEEGEEGEAEDIDNEIHVAFEKHGITCYLHPFSL</sequence>
<dbReference type="Proteomes" id="UP001148629">
    <property type="component" value="Unassembled WGS sequence"/>
</dbReference>
<protein>
    <submittedName>
        <fullName evidence="1">Uncharacterized protein</fullName>
    </submittedName>
</protein>
<proteinExistence type="predicted"/>
<keyword evidence="2" id="KW-1185">Reference proteome</keyword>
<accession>A0ACC1SJF2</accession>
<dbReference type="EMBL" id="JANRMS010000384">
    <property type="protein sequence ID" value="KAJ3540864.1"/>
    <property type="molecule type" value="Genomic_DNA"/>
</dbReference>
<evidence type="ECO:0000313" key="1">
    <source>
        <dbReference type="EMBL" id="KAJ3540864.1"/>
    </source>
</evidence>
<name>A0ACC1SJF2_9HYPO</name>